<evidence type="ECO:0000256" key="1">
    <source>
        <dbReference type="SAM" id="MobiDB-lite"/>
    </source>
</evidence>
<evidence type="ECO:0000259" key="2">
    <source>
        <dbReference type="PROSITE" id="PS50828"/>
    </source>
</evidence>
<accession>A0A8S0RK62</accession>
<name>A0A8S0RK62_OLEEU</name>
<dbReference type="Pfam" id="PF24767">
    <property type="entry name" value="UBA_At5g58720"/>
    <property type="match status" value="1"/>
</dbReference>
<gene>
    <name evidence="3" type="ORF">OLEA9_A095640</name>
</gene>
<feature type="compositionally biased region" description="Low complexity" evidence="1">
    <location>
        <begin position="83"/>
        <end position="105"/>
    </location>
</feature>
<dbReference type="InterPro" id="IPR013899">
    <property type="entry name" value="DUF1771"/>
</dbReference>
<dbReference type="OrthoDB" id="3231855at2759"/>
<dbReference type="Gene3D" id="3.30.1370.110">
    <property type="match status" value="1"/>
</dbReference>
<dbReference type="SUPFAM" id="SSF160443">
    <property type="entry name" value="SMR domain-like"/>
    <property type="match status" value="1"/>
</dbReference>
<feature type="compositionally biased region" description="Low complexity" evidence="1">
    <location>
        <begin position="20"/>
        <end position="30"/>
    </location>
</feature>
<dbReference type="PROSITE" id="PS50828">
    <property type="entry name" value="SMR"/>
    <property type="match status" value="1"/>
</dbReference>
<sequence length="521" mass="57601">MKQSKKKKGSKVSKKEKAKSPAASSESSNENVGRVLKNLTETFASVSLEKTAYAYNEANVDPNRAAQILASVVGSAVAEDHSTSCSSSSANYNMDTSSSSSGNYSLDTSSSSSASEFFMQANDCVQEGFKLNSKVRSKKVVATAGTVATMLGKDYVRSTPNKSSLKWKRFHEESWSREDKEQFLCSMLGSECELNLGVVRDVLCQCGYDFEKALDILLELSGSSSKQSKCCYDSNDGEDTQFHLESNGSLSDGTSNSTFHPSEIEVQDNVWSAANLFRNLSEVSAAYESHCLKETGNSESELPQEVLKSLFNMPTPKNAEHEPNTMNWRNVVKKMASLGQRLEPDGGEQGQCLHAKGDEYQAFRVTAKQHWESMNSYYQKAATAFTNGERGYASYLSEQGRLHNKMAQEADEKASQDIFTARNRNIENTITIDLHGQHIKQAMRLLKLHLLFGACVRSVRLFRVITGCGRHGVGRSKLKNSVIGLLQKEGITWREENSGTLIIRLDGRSNFNFLDHDSDGE</sequence>
<dbReference type="Gramene" id="OE9A095640T1">
    <property type="protein sequence ID" value="OE9A095640C1"/>
    <property type="gene ID" value="OE9A095640"/>
</dbReference>
<dbReference type="InterPro" id="IPR055319">
    <property type="entry name" value="At5g58720-like"/>
</dbReference>
<dbReference type="Pfam" id="PF08590">
    <property type="entry name" value="DUF1771"/>
    <property type="match status" value="1"/>
</dbReference>
<proteinExistence type="predicted"/>
<dbReference type="SMART" id="SM01162">
    <property type="entry name" value="DUF1771"/>
    <property type="match status" value="1"/>
</dbReference>
<feature type="compositionally biased region" description="Basic residues" evidence="1">
    <location>
        <begin position="1"/>
        <end position="12"/>
    </location>
</feature>
<dbReference type="Proteomes" id="UP000594638">
    <property type="component" value="Unassembled WGS sequence"/>
</dbReference>
<dbReference type="EMBL" id="CACTIH010003643">
    <property type="protein sequence ID" value="CAA2980208.1"/>
    <property type="molecule type" value="Genomic_DNA"/>
</dbReference>
<dbReference type="InterPro" id="IPR036063">
    <property type="entry name" value="Smr_dom_sf"/>
</dbReference>
<dbReference type="InterPro" id="IPR056254">
    <property type="entry name" value="At5g58720/SDE5-like_UBA-like"/>
</dbReference>
<protein>
    <recommendedName>
        <fullName evidence="2">Smr domain-containing protein</fullName>
    </recommendedName>
</protein>
<evidence type="ECO:0000313" key="3">
    <source>
        <dbReference type="EMBL" id="CAA2980208.1"/>
    </source>
</evidence>
<comment type="caution">
    <text evidence="3">The sequence shown here is derived from an EMBL/GenBank/DDBJ whole genome shotgun (WGS) entry which is preliminary data.</text>
</comment>
<dbReference type="InterPro" id="IPR002625">
    <property type="entry name" value="Smr_dom"/>
</dbReference>
<organism evidence="3 4">
    <name type="scientific">Olea europaea subsp. europaea</name>
    <dbReference type="NCBI Taxonomy" id="158383"/>
    <lineage>
        <taxon>Eukaryota</taxon>
        <taxon>Viridiplantae</taxon>
        <taxon>Streptophyta</taxon>
        <taxon>Embryophyta</taxon>
        <taxon>Tracheophyta</taxon>
        <taxon>Spermatophyta</taxon>
        <taxon>Magnoliopsida</taxon>
        <taxon>eudicotyledons</taxon>
        <taxon>Gunneridae</taxon>
        <taxon>Pentapetalae</taxon>
        <taxon>asterids</taxon>
        <taxon>lamiids</taxon>
        <taxon>Lamiales</taxon>
        <taxon>Oleaceae</taxon>
        <taxon>Oleeae</taxon>
        <taxon>Olea</taxon>
    </lineage>
</organism>
<dbReference type="SMART" id="SM00463">
    <property type="entry name" value="SMR"/>
    <property type="match status" value="1"/>
</dbReference>
<feature type="region of interest" description="Disordered" evidence="1">
    <location>
        <begin position="1"/>
        <end position="31"/>
    </location>
</feature>
<dbReference type="AlphaFoldDB" id="A0A8S0RK62"/>
<dbReference type="PANTHER" id="PTHR47676:SF1">
    <property type="entry name" value="SMR DOMAIN-CONTAINING PROTEIN"/>
    <property type="match status" value="1"/>
</dbReference>
<feature type="region of interest" description="Disordered" evidence="1">
    <location>
        <begin position="82"/>
        <end position="105"/>
    </location>
</feature>
<keyword evidence="4" id="KW-1185">Reference proteome</keyword>
<evidence type="ECO:0000313" key="4">
    <source>
        <dbReference type="Proteomes" id="UP000594638"/>
    </source>
</evidence>
<reference evidence="3 4" key="1">
    <citation type="submission" date="2019-12" db="EMBL/GenBank/DDBJ databases">
        <authorList>
            <person name="Alioto T."/>
            <person name="Alioto T."/>
            <person name="Gomez Garrido J."/>
        </authorList>
    </citation>
    <scope>NUCLEOTIDE SEQUENCE [LARGE SCALE GENOMIC DNA]</scope>
</reference>
<dbReference type="PANTHER" id="PTHR47676">
    <property type="entry name" value="OS01G0225100 PROTEIN"/>
    <property type="match status" value="1"/>
</dbReference>
<feature type="domain" description="Smr" evidence="2">
    <location>
        <begin position="432"/>
        <end position="506"/>
    </location>
</feature>